<gene>
    <name evidence="2" type="ORF">SAMN05443636_0080</name>
</gene>
<dbReference type="STRING" id="43928.SAMN05443636_0080"/>
<protein>
    <recommendedName>
        <fullName evidence="4">Cupin domain-containing protein</fullName>
    </recommendedName>
</protein>
<dbReference type="Proteomes" id="UP000184357">
    <property type="component" value="Unassembled WGS sequence"/>
</dbReference>
<dbReference type="RefSeq" id="WP_073306388.1">
    <property type="nucleotide sequence ID" value="NZ_FQWV01000001.1"/>
</dbReference>
<evidence type="ECO:0000256" key="1">
    <source>
        <dbReference type="SAM" id="MobiDB-lite"/>
    </source>
</evidence>
<feature type="region of interest" description="Disordered" evidence="1">
    <location>
        <begin position="73"/>
        <end position="94"/>
    </location>
</feature>
<accession>A0A1M5JGM9</accession>
<dbReference type="SUPFAM" id="SSF51182">
    <property type="entry name" value="RmlC-like cupins"/>
    <property type="match status" value="1"/>
</dbReference>
<dbReference type="InterPro" id="IPR011051">
    <property type="entry name" value="RmlC_Cupin_sf"/>
</dbReference>
<dbReference type="AlphaFoldDB" id="A0A1M5JGM9"/>
<reference evidence="2 3" key="1">
    <citation type="submission" date="2016-11" db="EMBL/GenBank/DDBJ databases">
        <authorList>
            <person name="Jaros S."/>
            <person name="Januszkiewicz K."/>
            <person name="Wedrychowicz H."/>
        </authorList>
    </citation>
    <scope>NUCLEOTIDE SEQUENCE [LARGE SCALE GENOMIC DNA]</scope>
    <source>
        <strain evidence="2 3">DSM 9297</strain>
    </source>
</reference>
<dbReference type="InterPro" id="IPR014710">
    <property type="entry name" value="RmlC-like_jellyroll"/>
</dbReference>
<keyword evidence="3" id="KW-1185">Reference proteome</keyword>
<evidence type="ECO:0000313" key="2">
    <source>
        <dbReference type="EMBL" id="SHG39213.1"/>
    </source>
</evidence>
<name>A0A1M5JGM9_9EURY</name>
<proteinExistence type="predicted"/>
<sequence length="190" mass="20565">MDHVVVDDLDNSLQPAAVMRHLTDPLGCADLAINYYELAPGDSFAFAYHNHEVQEEVFVVLSGTATWVVGPEPAGSEDSADLVDPVDPGAPGERREVRVGPMEAIRVPPGQFQRGWNFGEDRVTALALGAPLAYGEQLKRDDCPACGDEVAVSIERASDDESELITVCGDCGAEVARWRRGDDGENERVR</sequence>
<evidence type="ECO:0008006" key="4">
    <source>
        <dbReference type="Google" id="ProtNLM"/>
    </source>
</evidence>
<organism evidence="2 3">
    <name type="scientific">Halobaculum gomorrense</name>
    <dbReference type="NCBI Taxonomy" id="43928"/>
    <lineage>
        <taxon>Archaea</taxon>
        <taxon>Methanobacteriati</taxon>
        <taxon>Methanobacteriota</taxon>
        <taxon>Stenosarchaea group</taxon>
        <taxon>Halobacteria</taxon>
        <taxon>Halobacteriales</taxon>
        <taxon>Haloferacaceae</taxon>
        <taxon>Halobaculum</taxon>
    </lineage>
</organism>
<dbReference type="Gene3D" id="2.60.120.10">
    <property type="entry name" value="Jelly Rolls"/>
    <property type="match status" value="1"/>
</dbReference>
<dbReference type="EMBL" id="FQWV01000001">
    <property type="protein sequence ID" value="SHG39213.1"/>
    <property type="molecule type" value="Genomic_DNA"/>
</dbReference>
<evidence type="ECO:0000313" key="3">
    <source>
        <dbReference type="Proteomes" id="UP000184357"/>
    </source>
</evidence>
<dbReference type="OrthoDB" id="190812at2157"/>